<dbReference type="PANTHER" id="PTHR24224">
    <property type="entry name" value="CARDIOACCELERATORY PEPTIDE RECEPTOR-RELATED"/>
    <property type="match status" value="1"/>
</dbReference>
<dbReference type="PANTHER" id="PTHR24224:SF6">
    <property type="entry name" value="CARDIOACCELERATORY PEPTIDE RECEPTOR-RELATED"/>
    <property type="match status" value="1"/>
</dbReference>
<dbReference type="Proteomes" id="UP000038045">
    <property type="component" value="Unplaced"/>
</dbReference>
<dbReference type="SUPFAM" id="SSF81321">
    <property type="entry name" value="Family A G protein-coupled receptor-like"/>
    <property type="match status" value="1"/>
</dbReference>
<dbReference type="GO" id="GO:0004930">
    <property type="term" value="F:G protein-coupled receptor activity"/>
    <property type="evidence" value="ECO:0007669"/>
    <property type="project" value="InterPro"/>
</dbReference>
<evidence type="ECO:0000313" key="8">
    <source>
        <dbReference type="WBParaSite" id="PTRK_0001669400.1"/>
    </source>
</evidence>
<comment type="subcellular location">
    <subcellularLocation>
        <location evidence="1">Membrane</location>
    </subcellularLocation>
</comment>
<dbReference type="InterPro" id="IPR052665">
    <property type="entry name" value="Neuropeptide-GPCR"/>
</dbReference>
<keyword evidence="7" id="KW-1185">Reference proteome</keyword>
<evidence type="ECO:0000259" key="6">
    <source>
        <dbReference type="PROSITE" id="PS50262"/>
    </source>
</evidence>
<dbReference type="Gene3D" id="1.20.1070.10">
    <property type="entry name" value="Rhodopsin 7-helix transmembrane proteins"/>
    <property type="match status" value="1"/>
</dbReference>
<keyword evidence="3 5" id="KW-1133">Transmembrane helix</keyword>
<evidence type="ECO:0000256" key="3">
    <source>
        <dbReference type="ARBA" id="ARBA00022989"/>
    </source>
</evidence>
<dbReference type="AlphaFoldDB" id="A0A0N5A4R5"/>
<dbReference type="STRING" id="131310.A0A0N5A4R5"/>
<organism evidence="7 8">
    <name type="scientific">Parastrongyloides trichosuri</name>
    <name type="common">Possum-specific nematode worm</name>
    <dbReference type="NCBI Taxonomy" id="131310"/>
    <lineage>
        <taxon>Eukaryota</taxon>
        <taxon>Metazoa</taxon>
        <taxon>Ecdysozoa</taxon>
        <taxon>Nematoda</taxon>
        <taxon>Chromadorea</taxon>
        <taxon>Rhabditida</taxon>
        <taxon>Tylenchina</taxon>
        <taxon>Panagrolaimomorpha</taxon>
        <taxon>Strongyloidoidea</taxon>
        <taxon>Strongyloididae</taxon>
        <taxon>Parastrongyloides</taxon>
    </lineage>
</organism>
<evidence type="ECO:0000256" key="1">
    <source>
        <dbReference type="ARBA" id="ARBA00004370"/>
    </source>
</evidence>
<dbReference type="WBParaSite" id="PTRK_0001669400.1">
    <property type="protein sequence ID" value="PTRK_0001669400.1"/>
    <property type="gene ID" value="PTRK_0001669400"/>
</dbReference>
<proteinExistence type="predicted"/>
<dbReference type="Pfam" id="PF00001">
    <property type="entry name" value="7tm_1"/>
    <property type="match status" value="1"/>
</dbReference>
<dbReference type="InterPro" id="IPR000276">
    <property type="entry name" value="GPCR_Rhodpsn"/>
</dbReference>
<keyword evidence="2 5" id="KW-0812">Transmembrane</keyword>
<name>A0A0N5A4R5_PARTI</name>
<feature type="transmembrane region" description="Helical" evidence="5">
    <location>
        <begin position="122"/>
        <end position="143"/>
    </location>
</feature>
<evidence type="ECO:0000256" key="5">
    <source>
        <dbReference type="SAM" id="Phobius"/>
    </source>
</evidence>
<feature type="transmembrane region" description="Helical" evidence="5">
    <location>
        <begin position="342"/>
        <end position="363"/>
    </location>
</feature>
<keyword evidence="4 5" id="KW-0472">Membrane</keyword>
<evidence type="ECO:0000256" key="2">
    <source>
        <dbReference type="ARBA" id="ARBA00022692"/>
    </source>
</evidence>
<dbReference type="PRINTS" id="PR00237">
    <property type="entry name" value="GPCRRHODOPSN"/>
</dbReference>
<accession>A0A0N5A4R5</accession>
<evidence type="ECO:0000313" key="7">
    <source>
        <dbReference type="Proteomes" id="UP000038045"/>
    </source>
</evidence>
<dbReference type="PROSITE" id="PS50262">
    <property type="entry name" value="G_PROTEIN_RECEP_F1_2"/>
    <property type="match status" value="1"/>
</dbReference>
<evidence type="ECO:0000256" key="4">
    <source>
        <dbReference type="ARBA" id="ARBA00023136"/>
    </source>
</evidence>
<feature type="transmembrane region" description="Helical" evidence="5">
    <location>
        <begin position="42"/>
        <end position="68"/>
    </location>
</feature>
<feature type="domain" description="G-protein coupled receptors family 1 profile" evidence="6">
    <location>
        <begin position="58"/>
        <end position="361"/>
    </location>
</feature>
<feature type="transmembrane region" description="Helical" evidence="5">
    <location>
        <begin position="309"/>
        <end position="330"/>
    </location>
</feature>
<reference evidence="8" key="1">
    <citation type="submission" date="2017-02" db="UniProtKB">
        <authorList>
            <consortium name="WormBaseParasite"/>
        </authorList>
    </citation>
    <scope>IDENTIFICATION</scope>
</reference>
<dbReference type="GO" id="GO:0016020">
    <property type="term" value="C:membrane"/>
    <property type="evidence" value="ECO:0007669"/>
    <property type="project" value="UniProtKB-SubCell"/>
</dbReference>
<protein>
    <submittedName>
        <fullName evidence="8">G_PROTEIN_RECEP_F1_2 domain-containing protein</fullName>
    </submittedName>
</protein>
<sequence length="384" mass="44281">MFKENETLEIFKKHDEGTDYILLETKDEFNDEELEMFETMRFHATAISTFSIITTLVGNSLLIYFLTYKKCSKKKIKLRSHHTIMIHMCVSNLCYALFSILPTLLFSLHLNDFYLPQCICKLYKYLSIIPMYASPFLLVATSVDRYYAICKPLERLNYKFYTTAKFFAFSAWLLSFICSIPNFIIWEETSIGSCDVPPHNAWLSKINILFFSTVAWILPCILVAVLYYYVYCAAYPSKIGGSKSSTIGVSQKVNSFIRIVNGTSSKKTIFNFFKKNSKKESYVIAHIFKGSRKIESDDIAEKKKETVKLTITIVIVSFLMYSPFAIVNLMDFFNVTFGDGRLLTYILFLGNLNSCSSPIIYFYSHTKRVNTIDNSSIIPLTFDF</sequence>
<feature type="transmembrane region" description="Helical" evidence="5">
    <location>
        <begin position="164"/>
        <end position="186"/>
    </location>
</feature>
<feature type="transmembrane region" description="Helical" evidence="5">
    <location>
        <begin position="89"/>
        <end position="110"/>
    </location>
</feature>
<dbReference type="InterPro" id="IPR017452">
    <property type="entry name" value="GPCR_Rhodpsn_7TM"/>
</dbReference>
<feature type="transmembrane region" description="Helical" evidence="5">
    <location>
        <begin position="206"/>
        <end position="230"/>
    </location>
</feature>